<dbReference type="PANTHER" id="PTHR30349">
    <property type="entry name" value="PHAGE INTEGRASE-RELATED"/>
    <property type="match status" value="1"/>
</dbReference>
<dbReference type="InterPro" id="IPR013762">
    <property type="entry name" value="Integrase-like_cat_sf"/>
</dbReference>
<accession>A0A1I0CEY3</accession>
<dbReference type="InterPro" id="IPR011010">
    <property type="entry name" value="DNA_brk_join_enz"/>
</dbReference>
<dbReference type="GO" id="GO:0003677">
    <property type="term" value="F:DNA binding"/>
    <property type="evidence" value="ECO:0007669"/>
    <property type="project" value="InterPro"/>
</dbReference>
<proteinExistence type="predicted"/>
<dbReference type="GO" id="GO:0006310">
    <property type="term" value="P:DNA recombination"/>
    <property type="evidence" value="ECO:0007669"/>
    <property type="project" value="UniProtKB-KW"/>
</dbReference>
<dbReference type="Gene3D" id="1.10.443.10">
    <property type="entry name" value="Intergrase catalytic core"/>
    <property type="match status" value="1"/>
</dbReference>
<dbReference type="Pfam" id="PF00589">
    <property type="entry name" value="Phage_integrase"/>
    <property type="match status" value="1"/>
</dbReference>
<dbReference type="Proteomes" id="UP000199181">
    <property type="component" value="Unassembled WGS sequence"/>
</dbReference>
<sequence>MLEHVPRVKLFKTEKPAFDFLSFEEAEPLLNAAEPEWRTLILSALKTGLRHGELSWLQWGDLDLPHGKLQVWRSIWQGVTGLPKGGRGRTVDLPVSVVEALKAHRHLCGPYVFCQPGGQPLTASMTEHRLTRAVKSAGISWEQGAITWHDLCHTYGSHLAMRGVALKVIQGLMGHATIEMTLRYAHLSPEARESAVQALDGSIPHSRAVLG</sequence>
<dbReference type="GO" id="GO:0015074">
    <property type="term" value="P:DNA integration"/>
    <property type="evidence" value="ECO:0007669"/>
    <property type="project" value="InterPro"/>
</dbReference>
<dbReference type="EMBL" id="FOIJ01000002">
    <property type="protein sequence ID" value="SET18153.1"/>
    <property type="molecule type" value="Genomic_DNA"/>
</dbReference>
<dbReference type="SUPFAM" id="SSF56349">
    <property type="entry name" value="DNA breaking-rejoining enzymes"/>
    <property type="match status" value="1"/>
</dbReference>
<dbReference type="InterPro" id="IPR050090">
    <property type="entry name" value="Tyrosine_recombinase_XerCD"/>
</dbReference>
<name>A0A1I0CEY3_9BACT</name>
<dbReference type="InterPro" id="IPR002104">
    <property type="entry name" value="Integrase_catalytic"/>
</dbReference>
<dbReference type="CDD" id="cd00796">
    <property type="entry name" value="INT_Rci_Hp1_C"/>
    <property type="match status" value="1"/>
</dbReference>
<keyword evidence="1" id="KW-0233">DNA recombination</keyword>
<gene>
    <name evidence="3" type="ORF">SAMN05443639_10294</name>
</gene>
<dbReference type="PROSITE" id="PS51898">
    <property type="entry name" value="TYR_RECOMBINASE"/>
    <property type="match status" value="1"/>
</dbReference>
<organism evidence="3 4">
    <name type="scientific">Stigmatella erecta</name>
    <dbReference type="NCBI Taxonomy" id="83460"/>
    <lineage>
        <taxon>Bacteria</taxon>
        <taxon>Pseudomonadati</taxon>
        <taxon>Myxococcota</taxon>
        <taxon>Myxococcia</taxon>
        <taxon>Myxococcales</taxon>
        <taxon>Cystobacterineae</taxon>
        <taxon>Archangiaceae</taxon>
        <taxon>Stigmatella</taxon>
    </lineage>
</organism>
<reference evidence="4" key="1">
    <citation type="submission" date="2016-10" db="EMBL/GenBank/DDBJ databases">
        <authorList>
            <person name="Varghese N."/>
            <person name="Submissions S."/>
        </authorList>
    </citation>
    <scope>NUCLEOTIDE SEQUENCE [LARGE SCALE GENOMIC DNA]</scope>
    <source>
        <strain evidence="4">DSM 16858</strain>
    </source>
</reference>
<keyword evidence="4" id="KW-1185">Reference proteome</keyword>
<evidence type="ECO:0000313" key="4">
    <source>
        <dbReference type="Proteomes" id="UP000199181"/>
    </source>
</evidence>
<dbReference type="PANTHER" id="PTHR30349:SF64">
    <property type="entry name" value="PROPHAGE INTEGRASE INTD-RELATED"/>
    <property type="match status" value="1"/>
</dbReference>
<evidence type="ECO:0000259" key="2">
    <source>
        <dbReference type="PROSITE" id="PS51898"/>
    </source>
</evidence>
<protein>
    <submittedName>
        <fullName evidence="3">Phage integrase family protein</fullName>
    </submittedName>
</protein>
<evidence type="ECO:0000313" key="3">
    <source>
        <dbReference type="EMBL" id="SET18153.1"/>
    </source>
</evidence>
<feature type="domain" description="Tyr recombinase" evidence="2">
    <location>
        <begin position="16"/>
        <end position="197"/>
    </location>
</feature>
<dbReference type="AlphaFoldDB" id="A0A1I0CEY3"/>
<evidence type="ECO:0000256" key="1">
    <source>
        <dbReference type="ARBA" id="ARBA00023172"/>
    </source>
</evidence>